<reference evidence="2 3" key="1">
    <citation type="journal article" date="2010" name="Microbiol. Resour. Announc.">
        <title>Comparative genomics of the bacterial genus Listeria: Genome evolution is characterized by limited gene acquisition and limited gene loss.</title>
        <authorList>
            <person name="den Bakker H.C."/>
            <person name="Cummings C.A."/>
            <person name="Ferreira V."/>
            <person name="Vatta P."/>
            <person name="Orsi R.H."/>
            <person name="Degoricija L."/>
            <person name="Barker M."/>
            <person name="Petrauskene O."/>
            <person name="Furtado M.R."/>
            <person name="Wiedmann M."/>
        </authorList>
    </citation>
    <scope>NUCLEOTIDE SEQUENCE [LARGE SCALE GENOMIC DNA]</scope>
    <source>
        <strain evidence="2 3">FSL S4-120</strain>
    </source>
</reference>
<proteinExistence type="predicted"/>
<accession>A0ABP2JVA0</accession>
<protein>
    <submittedName>
        <fullName evidence="2">Cell division ABC transporter, permease protein</fullName>
    </submittedName>
</protein>
<feature type="transmembrane region" description="Helical" evidence="1">
    <location>
        <begin position="24"/>
        <end position="48"/>
    </location>
</feature>
<keyword evidence="2" id="KW-0131">Cell cycle</keyword>
<evidence type="ECO:0000313" key="3">
    <source>
        <dbReference type="Proteomes" id="UP000003412"/>
    </source>
</evidence>
<keyword evidence="1" id="KW-0472">Membrane</keyword>
<evidence type="ECO:0000256" key="1">
    <source>
        <dbReference type="SAM" id="Phobius"/>
    </source>
</evidence>
<gene>
    <name evidence="2" type="ORF">NT05LM_3352</name>
</gene>
<comment type="caution">
    <text evidence="2">The sequence shown here is derived from an EMBL/GenBank/DDBJ whole genome shotgun (WGS) entry which is preliminary data.</text>
</comment>
<sequence length="54" mass="5912">MNIYNLINPKLVTSSLSLLPPTPFAYQISGLIIAIGVLIGIWGSVISIRRFLKV</sequence>
<evidence type="ECO:0000313" key="2">
    <source>
        <dbReference type="EMBL" id="EFR86371.1"/>
    </source>
</evidence>
<keyword evidence="1" id="KW-1133">Transmembrane helix</keyword>
<dbReference type="GO" id="GO:0051301">
    <property type="term" value="P:cell division"/>
    <property type="evidence" value="ECO:0007669"/>
    <property type="project" value="UniProtKB-KW"/>
</dbReference>
<dbReference type="EMBL" id="ADXF01001205">
    <property type="protein sequence ID" value="EFR86371.1"/>
    <property type="molecule type" value="Genomic_DNA"/>
</dbReference>
<dbReference type="Proteomes" id="UP000003412">
    <property type="component" value="Chromosome"/>
</dbReference>
<name>A0ABP2JVA0_9LIST</name>
<keyword evidence="1" id="KW-0812">Transmembrane</keyword>
<organism evidence="2 3">
    <name type="scientific">Listeria marthii FSL S4-120</name>
    <dbReference type="NCBI Taxonomy" id="702457"/>
    <lineage>
        <taxon>Bacteria</taxon>
        <taxon>Bacillati</taxon>
        <taxon>Bacillota</taxon>
        <taxon>Bacilli</taxon>
        <taxon>Bacillales</taxon>
        <taxon>Listeriaceae</taxon>
        <taxon>Listeria</taxon>
    </lineage>
</organism>
<keyword evidence="2" id="KW-0132">Cell division</keyword>
<keyword evidence="3" id="KW-1185">Reference proteome</keyword>